<evidence type="ECO:0000313" key="2">
    <source>
        <dbReference type="Proteomes" id="UP001597509"/>
    </source>
</evidence>
<name>A0ABW5YRY8_9SPHI</name>
<protein>
    <submittedName>
        <fullName evidence="1">DUF6266 family protein</fullName>
    </submittedName>
</protein>
<evidence type="ECO:0000313" key="1">
    <source>
        <dbReference type="EMBL" id="MFD2902508.1"/>
    </source>
</evidence>
<sequence length="184" mass="20408">MKILAMQSPKKSNIENGRQTVRLKFQKARQFLNPVNAIIQIGFARGKNKGTAIGRAMSYILHSAMEGLFPDITVNASQARLSAGVISGLRVTDISRVGKSISVSWDPQVSRVACTEGDDRVLLCAYAVEQELAAVNEEQVWRKAGKLQLELPAGMEQFGVHLYLIVHDRSKQNCSNSQYLGWYN</sequence>
<proteinExistence type="predicted"/>
<dbReference type="InterPro" id="IPR046233">
    <property type="entry name" value="DUF6266"/>
</dbReference>
<organism evidence="1 2">
    <name type="scientific">Sphingobacterium anhuiense</name>
    <dbReference type="NCBI Taxonomy" id="493780"/>
    <lineage>
        <taxon>Bacteria</taxon>
        <taxon>Pseudomonadati</taxon>
        <taxon>Bacteroidota</taxon>
        <taxon>Sphingobacteriia</taxon>
        <taxon>Sphingobacteriales</taxon>
        <taxon>Sphingobacteriaceae</taxon>
        <taxon>Sphingobacterium</taxon>
    </lineage>
</organism>
<accession>A0ABW5YRY8</accession>
<reference evidence="2" key="1">
    <citation type="journal article" date="2019" name="Int. J. Syst. Evol. Microbiol.">
        <title>The Global Catalogue of Microorganisms (GCM) 10K type strain sequencing project: providing services to taxonomists for standard genome sequencing and annotation.</title>
        <authorList>
            <consortium name="The Broad Institute Genomics Platform"/>
            <consortium name="The Broad Institute Genome Sequencing Center for Infectious Disease"/>
            <person name="Wu L."/>
            <person name="Ma J."/>
        </authorList>
    </citation>
    <scope>NUCLEOTIDE SEQUENCE [LARGE SCALE GENOMIC DNA]</scope>
    <source>
        <strain evidence="2">KCTC 22209</strain>
    </source>
</reference>
<keyword evidence="2" id="KW-1185">Reference proteome</keyword>
<dbReference type="RefSeq" id="WP_380917524.1">
    <property type="nucleotide sequence ID" value="NZ_JBHUPE010000001.1"/>
</dbReference>
<dbReference type="Proteomes" id="UP001597509">
    <property type="component" value="Unassembled WGS sequence"/>
</dbReference>
<dbReference type="Pfam" id="PF19781">
    <property type="entry name" value="DUF6266"/>
    <property type="match status" value="1"/>
</dbReference>
<dbReference type="EMBL" id="JBHUPE010000001">
    <property type="protein sequence ID" value="MFD2902508.1"/>
    <property type="molecule type" value="Genomic_DNA"/>
</dbReference>
<comment type="caution">
    <text evidence="1">The sequence shown here is derived from an EMBL/GenBank/DDBJ whole genome shotgun (WGS) entry which is preliminary data.</text>
</comment>
<gene>
    <name evidence="1" type="ORF">ACFS6I_01130</name>
</gene>